<feature type="domain" description="Histidine kinase/HSP90-like ATPase" evidence="3">
    <location>
        <begin position="9"/>
        <end position="121"/>
    </location>
</feature>
<dbReference type="STRING" id="310781.SAMN05216259_12023"/>
<feature type="compositionally biased region" description="Basic and acidic residues" evidence="2">
    <location>
        <begin position="135"/>
        <end position="146"/>
    </location>
</feature>
<sequence length="181" mass="19255">MWELTCAGSPEEVGRARRWTRTVLRGSPHAENAEVIVSELASNAVLHSDSGRPAGTFRLRLAVTFDAVEISVTDAGGSPSAPRLAWPDEEDTHHRGLLVVNALAQHVEIRGDRAGRTVTARLFHDRGRAVLPAEDGQRTTPGRDPRPLSGPGGRRQSEAASAVRSCSASRTALLRVSAGAA</sequence>
<dbReference type="InterPro" id="IPR036890">
    <property type="entry name" value="HATPase_C_sf"/>
</dbReference>
<keyword evidence="4" id="KW-0808">Transferase</keyword>
<dbReference type="GO" id="GO:0004674">
    <property type="term" value="F:protein serine/threonine kinase activity"/>
    <property type="evidence" value="ECO:0007669"/>
    <property type="project" value="UniProtKB-KW"/>
</dbReference>
<dbReference type="PANTHER" id="PTHR35526:SF3">
    <property type="entry name" value="ANTI-SIGMA-F FACTOR RSBW"/>
    <property type="match status" value="1"/>
</dbReference>
<dbReference type="InterPro" id="IPR003594">
    <property type="entry name" value="HATPase_dom"/>
</dbReference>
<evidence type="ECO:0000313" key="4">
    <source>
        <dbReference type="EMBL" id="SDP21623.1"/>
    </source>
</evidence>
<proteinExistence type="predicted"/>
<keyword evidence="1" id="KW-0723">Serine/threonine-protein kinase</keyword>
<keyword evidence="5" id="KW-1185">Reference proteome</keyword>
<reference evidence="4 5" key="1">
    <citation type="submission" date="2016-10" db="EMBL/GenBank/DDBJ databases">
        <authorList>
            <person name="de Groot N.N."/>
        </authorList>
    </citation>
    <scope>NUCLEOTIDE SEQUENCE [LARGE SCALE GENOMIC DNA]</scope>
    <source>
        <strain evidence="4 5">CGMCC 4.2022</strain>
    </source>
</reference>
<organism evidence="4 5">
    <name type="scientific">Actinacidiphila guanduensis</name>
    <dbReference type="NCBI Taxonomy" id="310781"/>
    <lineage>
        <taxon>Bacteria</taxon>
        <taxon>Bacillati</taxon>
        <taxon>Actinomycetota</taxon>
        <taxon>Actinomycetes</taxon>
        <taxon>Kitasatosporales</taxon>
        <taxon>Streptomycetaceae</taxon>
        <taxon>Actinacidiphila</taxon>
    </lineage>
</organism>
<evidence type="ECO:0000256" key="2">
    <source>
        <dbReference type="SAM" id="MobiDB-lite"/>
    </source>
</evidence>
<protein>
    <submittedName>
        <fullName evidence="4">Anti-sigma regulatory factor (Ser/Thr protein kinase)</fullName>
    </submittedName>
</protein>
<dbReference type="PANTHER" id="PTHR35526">
    <property type="entry name" value="ANTI-SIGMA-F FACTOR RSBW-RELATED"/>
    <property type="match status" value="1"/>
</dbReference>
<keyword evidence="4" id="KW-0418">Kinase</keyword>
<accession>A0A1H0QWE9</accession>
<dbReference type="CDD" id="cd16936">
    <property type="entry name" value="HATPase_RsbW-like"/>
    <property type="match status" value="1"/>
</dbReference>
<dbReference type="Pfam" id="PF13581">
    <property type="entry name" value="HATPase_c_2"/>
    <property type="match status" value="1"/>
</dbReference>
<name>A0A1H0QWE9_9ACTN</name>
<evidence type="ECO:0000313" key="5">
    <source>
        <dbReference type="Proteomes" id="UP000199341"/>
    </source>
</evidence>
<gene>
    <name evidence="4" type="ORF">SAMN05216259_12023</name>
</gene>
<feature type="region of interest" description="Disordered" evidence="2">
    <location>
        <begin position="128"/>
        <end position="164"/>
    </location>
</feature>
<dbReference type="EMBL" id="FNIE01000020">
    <property type="protein sequence ID" value="SDP21623.1"/>
    <property type="molecule type" value="Genomic_DNA"/>
</dbReference>
<dbReference type="Proteomes" id="UP000199341">
    <property type="component" value="Unassembled WGS sequence"/>
</dbReference>
<dbReference type="AlphaFoldDB" id="A0A1H0QWE9"/>
<evidence type="ECO:0000256" key="1">
    <source>
        <dbReference type="ARBA" id="ARBA00022527"/>
    </source>
</evidence>
<dbReference type="InterPro" id="IPR050267">
    <property type="entry name" value="Anti-sigma-factor_SerPK"/>
</dbReference>
<dbReference type="Gene3D" id="3.30.565.10">
    <property type="entry name" value="Histidine kinase-like ATPase, C-terminal domain"/>
    <property type="match status" value="1"/>
</dbReference>
<dbReference type="SUPFAM" id="SSF55874">
    <property type="entry name" value="ATPase domain of HSP90 chaperone/DNA topoisomerase II/histidine kinase"/>
    <property type="match status" value="1"/>
</dbReference>
<evidence type="ECO:0000259" key="3">
    <source>
        <dbReference type="Pfam" id="PF13581"/>
    </source>
</evidence>